<protein>
    <recommendedName>
        <fullName evidence="3">Outer capsid protein VP2</fullName>
    </recommendedName>
</protein>
<evidence type="ECO:0000313" key="7">
    <source>
        <dbReference type="EMBL" id="AHZ12848.1"/>
    </source>
</evidence>
<evidence type="ECO:0000256" key="3">
    <source>
        <dbReference type="ARBA" id="ARBA00015347"/>
    </source>
</evidence>
<dbReference type="Pfam" id="PF00898">
    <property type="entry name" value="Orbi_VP2"/>
    <property type="match status" value="1"/>
</dbReference>
<evidence type="ECO:0000256" key="5">
    <source>
        <dbReference type="ARBA" id="ARBA00022844"/>
    </source>
</evidence>
<comment type="subcellular location">
    <subcellularLocation>
        <location evidence="1">Virion</location>
    </subcellularLocation>
</comment>
<organism evidence="7">
    <name type="scientific">African horse sickness virus</name>
    <name type="common">AHSV</name>
    <name type="synonym">Orbivirus alphaequi</name>
    <dbReference type="NCBI Taxonomy" id="40050"/>
    <lineage>
        <taxon>Viruses</taxon>
        <taxon>Riboviria</taxon>
        <taxon>Orthornavirae</taxon>
        <taxon>Duplornaviricota</taxon>
        <taxon>Resentoviricetes</taxon>
        <taxon>Reovirales</taxon>
        <taxon>Sedoreoviridae</taxon>
        <taxon>Orbivirus</taxon>
    </lineage>
</organism>
<reference evidence="8 9" key="3">
    <citation type="journal article" date="2015" name="Genome Announc.">
        <title>Consensus Sequence of 27 African Horse Sickness Virus Genomes from Viruses Collected over a 76-Year Period (1933 to 2009).</title>
        <authorList>
            <person name="Potgieter A.C."/>
            <person name="Wright I.M."/>
            <person name="van Dijk A.A."/>
        </authorList>
    </citation>
    <scope>NUCLEOTIDE SEQUENCE [LARGE SCALE GENOMIC DNA]</scope>
    <source>
        <strain evidence="8">HS 30/62</strain>
    </source>
</reference>
<dbReference type="Proteomes" id="UP000159011">
    <property type="component" value="Genome"/>
</dbReference>
<reference evidence="7" key="1">
    <citation type="journal article" date="2014" name="PLoS ONE">
        <title>Real time rt-PCR assays for detection and typing of african horse sickness virus.</title>
        <authorList>
            <person name="Bachanek-Bankowska K."/>
            <person name="Maan S."/>
            <person name="Castillo-Olivares J."/>
            <person name="Manning N.M."/>
            <person name="Maan N.S."/>
            <person name="Potgieter A.C."/>
            <person name="Di Nardo A."/>
            <person name="Sutton G."/>
            <person name="Batten C."/>
            <person name="Mertens P.P."/>
        </authorList>
    </citation>
    <scope>NUCLEOTIDE SEQUENCE</scope>
    <source>
        <strain evidence="7">RSArrah/05*</strain>
    </source>
</reference>
<keyword evidence="5" id="KW-0946">Virion</keyword>
<proteinExistence type="inferred from homology"/>
<reference evidence="8" key="2">
    <citation type="submission" date="2014-10" db="EMBL/GenBank/DDBJ databases">
        <title>The genome sequences of the OIE reference strains of African horsesickness virus - comparison to recent and historic AHSV isolates.</title>
        <authorList>
            <person name="Potgieter C.A."/>
            <person name="Wright I.M."/>
        </authorList>
    </citation>
    <scope>NUCLEOTIDE SEQUENCE</scope>
    <source>
        <strain evidence="8">HS 30/62</strain>
    </source>
</reference>
<keyword evidence="6" id="KW-1153">Inner capsid protein</keyword>
<accession>A0A024B6E2</accession>
<keyword evidence="4" id="KW-0167">Capsid protein</keyword>
<dbReference type="EMBL" id="KM886345">
    <property type="protein sequence ID" value="AJT46691.1"/>
    <property type="molecule type" value="Genomic_RNA"/>
</dbReference>
<dbReference type="GO" id="GO:0005198">
    <property type="term" value="F:structural molecule activity"/>
    <property type="evidence" value="ECO:0007669"/>
    <property type="project" value="InterPro"/>
</dbReference>
<name>A0A024B6E2_AHSV</name>
<dbReference type="EMBL" id="KF446278">
    <property type="protein sequence ID" value="AHZ12848.1"/>
    <property type="molecule type" value="Genomic_RNA"/>
</dbReference>
<evidence type="ECO:0000256" key="4">
    <source>
        <dbReference type="ARBA" id="ARBA00022561"/>
    </source>
</evidence>
<evidence type="ECO:0000313" key="9">
    <source>
        <dbReference type="Proteomes" id="UP000159011"/>
    </source>
</evidence>
<evidence type="ECO:0000313" key="8">
    <source>
        <dbReference type="EMBL" id="AJT46691.1"/>
    </source>
</evidence>
<evidence type="ECO:0000256" key="1">
    <source>
        <dbReference type="ARBA" id="ARBA00004328"/>
    </source>
</evidence>
<dbReference type="InterPro" id="IPR001742">
    <property type="entry name" value="Capsid_VP2_Orbivir"/>
</dbReference>
<dbReference type="GO" id="GO:0039625">
    <property type="term" value="C:viral inner capsid"/>
    <property type="evidence" value="ECO:0007669"/>
    <property type="project" value="UniProtKB-KW"/>
</dbReference>
<evidence type="ECO:0000256" key="2">
    <source>
        <dbReference type="ARBA" id="ARBA00008722"/>
    </source>
</evidence>
<evidence type="ECO:0000256" key="6">
    <source>
        <dbReference type="ARBA" id="ARBA00022996"/>
    </source>
</evidence>
<comment type="similarity">
    <text evidence="2">Belongs to the orbivirus VP2 family.</text>
</comment>
<sequence length="1057" mass="122888">MASEFGVLLTDKVEGDALEKTNCEVILTRSGRVRRREVDGVKGYEWEFTDHRLGLCEIEHTMSMADFFYNQIKCEGAYPIFPHYITDVLKYGKMVDRNDHQVRVDRDVKELSKILIQPYFGEAYFSPEFYTSTFLKRQAIQMNVEMLRAFVPKRVAFYEDDMRRGGTINGNWIGALQAWKEKADLQMSREGNSQTNCVDHNADVIYQHMKKLRFGLLYPHYYMLNPEYTVEEKSKGGLIANWLVKEKAAGRAENSPMYSGVGPLNTLRERIERDELDEKVIQEIIAYGSKFSTYAGTRTGDLTLNELVKYCESLTTFVHKKKKEGEDETAREFFKSKWIQGMPKMNFENEMIMSRKSWANTKFFWSIDMFKRNNGVDIDPNGKNWKDYKKKVQEQLDEAQKKNNNEPYKVMVDGVNIMTNKKYGSVENWVDWVVNYIMLSHVKRLVKDYKFKRLKPDNLMSGMNKLVGALRCYAYCLILALYDYFGEDIEGFKKGTNAASIVETVSQMFPQFRKEVSETFGITLNTKDVKYELFIARDMSAKEAQFGEVGYKFQYGWRKTDQKVMSDYADILSEKVEALYQALLSGRKWSDIADDTEEYFIDDLYVNKPDRVFERAGLDPERHIKVKGVMNELTTYFSKRFISYWYKITKVEARNLLTLTDIGGDAKKYTQFDPDDFKPMAVAELGAHASTYVYQNLILGRNRGEKIGDAKEIVWYDLSLTNFGCSRSLDSCWVGSVARSELNLRFHLISAIFERYQHDARRSSFYEIIFDLPSKKERIFPSYKHYYVALLQNIFNDTQRLEVMDYCERLMNPETRMSALLSLQGFRNCVESEFVAPTLKMNALLWVLADMENIDINYSNKRMPLLLSTEKGLRVISIDMFNGMLGVSYSGWIPYLERICSEVNLQRRLRADELKLKKWFISYYATYEVERRAEPRMSFKMEGISTWIGSNCGGVQDYVLHLIPSRKPKPGLLFLIYADDGDVDWVANMLSDVIGSEGSLGFIFINDRTFVNKSQLKVRTLKIYNRGMLDRLILISGGNYTFGNKFLLSKLLAKTEK</sequence>